<keyword evidence="3 6" id="KW-1133">Transmembrane helix</keyword>
<dbReference type="HOGENOM" id="CLU_023518_1_0_1"/>
<sequence>MVSDNDIRGWIMSCISGIACAFGSSLICVDVVAQYFGKKDFRIAESDVFLSSSLSLSGGVVLFTALYSMLPTAKNYLTRAGYSPQAAAYTLIGLFLSGVIVINIFSSLLHRWMPSHVVSCGHSHSLPHKTDDIEESAETAHTHHDITENTPLLPHDHNTVRSAGQDTPHQHSSTPSRPTTETRTKSSVTAHLSEQLTRLMGGPSNASCANGKCFGVSQACGLECAKLRIQKSKEDLVPGGATEITIVPPPVANSENISPRPITPEGASDVNLAGQDCFIQSSSTATTAYAPSPPSPRPSAHHHHVPQNAFLSIGLQTSLAIALHKLPEGFITYATNHTNPTLGWSVFVAISIHNITEGFAMSLPLYLALKSRLKAIIWSSLLGGISQPAGAGIAALWIWGSTKPGNRPGDDGSLDGPSSAVYGWMFAITAGVMTNVGLQLFAESMMLSHRRGLCIGFAFAGMGIIGLSFALTAK</sequence>
<dbReference type="STRING" id="554155.C5FPR2"/>
<keyword evidence="4 6" id="KW-0472">Membrane</keyword>
<dbReference type="InterPro" id="IPR003689">
    <property type="entry name" value="ZIP"/>
</dbReference>
<name>C5FPR2_ARTOC</name>
<evidence type="ECO:0000256" key="5">
    <source>
        <dbReference type="SAM" id="MobiDB-lite"/>
    </source>
</evidence>
<dbReference type="VEuPathDB" id="FungiDB:MCYG_04486"/>
<feature type="transmembrane region" description="Helical" evidence="6">
    <location>
        <begin position="376"/>
        <end position="400"/>
    </location>
</feature>
<dbReference type="Pfam" id="PF02535">
    <property type="entry name" value="Zip"/>
    <property type="match status" value="1"/>
</dbReference>
<dbReference type="EMBL" id="DS995704">
    <property type="protein sequence ID" value="EEQ31667.1"/>
    <property type="molecule type" value="Genomic_DNA"/>
</dbReference>
<dbReference type="GO" id="GO:0016020">
    <property type="term" value="C:membrane"/>
    <property type="evidence" value="ECO:0007669"/>
    <property type="project" value="UniProtKB-SubCell"/>
</dbReference>
<dbReference type="PANTHER" id="PTHR11040:SF210">
    <property type="entry name" value="ZINC-REGULATED TRANSPORTER 3"/>
    <property type="match status" value="1"/>
</dbReference>
<feature type="transmembrane region" description="Helical" evidence="6">
    <location>
        <begin position="420"/>
        <end position="441"/>
    </location>
</feature>
<feature type="transmembrane region" description="Helical" evidence="6">
    <location>
        <begin position="87"/>
        <end position="109"/>
    </location>
</feature>
<feature type="compositionally biased region" description="Basic and acidic residues" evidence="5">
    <location>
        <begin position="138"/>
        <end position="147"/>
    </location>
</feature>
<dbReference type="OrthoDB" id="262547at2759"/>
<keyword evidence="8" id="KW-1185">Reference proteome</keyword>
<feature type="transmembrane region" description="Helical" evidence="6">
    <location>
        <begin position="15"/>
        <end position="36"/>
    </location>
</feature>
<keyword evidence="2 6" id="KW-0812">Transmembrane</keyword>
<dbReference type="AlphaFoldDB" id="C5FPR2"/>
<feature type="transmembrane region" description="Helical" evidence="6">
    <location>
        <begin position="453"/>
        <end position="473"/>
    </location>
</feature>
<gene>
    <name evidence="7" type="ORF">MCYG_04486</name>
</gene>
<dbReference type="RefSeq" id="XP_002846749.1">
    <property type="nucleotide sequence ID" value="XM_002846703.1"/>
</dbReference>
<evidence type="ECO:0000313" key="7">
    <source>
        <dbReference type="EMBL" id="EEQ31667.1"/>
    </source>
</evidence>
<evidence type="ECO:0000256" key="3">
    <source>
        <dbReference type="ARBA" id="ARBA00022989"/>
    </source>
</evidence>
<evidence type="ECO:0000256" key="2">
    <source>
        <dbReference type="ARBA" id="ARBA00022692"/>
    </source>
</evidence>
<dbReference type="PANTHER" id="PTHR11040">
    <property type="entry name" value="ZINC/IRON TRANSPORTER"/>
    <property type="match status" value="1"/>
</dbReference>
<evidence type="ECO:0000256" key="1">
    <source>
        <dbReference type="ARBA" id="ARBA00004141"/>
    </source>
</evidence>
<dbReference type="OMA" id="HVVDCAH"/>
<reference evidence="8" key="1">
    <citation type="journal article" date="2012" name="MBio">
        <title>Comparative genome analysis of Trichophyton rubrum and related dermatophytes reveals candidate genes involved in infection.</title>
        <authorList>
            <person name="Martinez D.A."/>
            <person name="Oliver B.G."/>
            <person name="Graeser Y."/>
            <person name="Goldberg J.M."/>
            <person name="Li W."/>
            <person name="Martinez-Rossi N.M."/>
            <person name="Monod M."/>
            <person name="Shelest E."/>
            <person name="Barton R.C."/>
            <person name="Birch E."/>
            <person name="Brakhage A.A."/>
            <person name="Chen Z."/>
            <person name="Gurr S.J."/>
            <person name="Heiman D."/>
            <person name="Heitman J."/>
            <person name="Kosti I."/>
            <person name="Rossi A."/>
            <person name="Saif S."/>
            <person name="Samalova M."/>
            <person name="Saunders C.W."/>
            <person name="Shea T."/>
            <person name="Summerbell R.C."/>
            <person name="Xu J."/>
            <person name="Young S."/>
            <person name="Zeng Q."/>
            <person name="Birren B.W."/>
            <person name="Cuomo C.A."/>
            <person name="White T.C."/>
        </authorList>
    </citation>
    <scope>NUCLEOTIDE SEQUENCE [LARGE SCALE GENOMIC DNA]</scope>
    <source>
        <strain evidence="8">ATCC MYA-4605 / CBS 113480</strain>
    </source>
</reference>
<dbReference type="eggNOG" id="KOG2474">
    <property type="taxonomic scope" value="Eukaryota"/>
</dbReference>
<feature type="transmembrane region" description="Helical" evidence="6">
    <location>
        <begin position="48"/>
        <end position="67"/>
    </location>
</feature>
<feature type="region of interest" description="Disordered" evidence="5">
    <location>
        <begin position="134"/>
        <end position="190"/>
    </location>
</feature>
<evidence type="ECO:0000256" key="4">
    <source>
        <dbReference type="ARBA" id="ARBA00023136"/>
    </source>
</evidence>
<dbReference type="GO" id="GO:0005385">
    <property type="term" value="F:zinc ion transmembrane transporter activity"/>
    <property type="evidence" value="ECO:0007669"/>
    <property type="project" value="TreeGrafter"/>
</dbReference>
<dbReference type="GeneID" id="9229863"/>
<feature type="compositionally biased region" description="Polar residues" evidence="5">
    <location>
        <begin position="160"/>
        <end position="171"/>
    </location>
</feature>
<dbReference type="Proteomes" id="UP000002035">
    <property type="component" value="Unassembled WGS sequence"/>
</dbReference>
<feature type="compositionally biased region" description="Low complexity" evidence="5">
    <location>
        <begin position="172"/>
        <end position="187"/>
    </location>
</feature>
<proteinExistence type="predicted"/>
<comment type="subcellular location">
    <subcellularLocation>
        <location evidence="1">Membrane</location>
        <topology evidence="1">Multi-pass membrane protein</topology>
    </subcellularLocation>
</comment>
<evidence type="ECO:0000256" key="6">
    <source>
        <dbReference type="SAM" id="Phobius"/>
    </source>
</evidence>
<organism evidence="7 8">
    <name type="scientific">Arthroderma otae (strain ATCC MYA-4605 / CBS 113480)</name>
    <name type="common">Microsporum canis</name>
    <dbReference type="NCBI Taxonomy" id="554155"/>
    <lineage>
        <taxon>Eukaryota</taxon>
        <taxon>Fungi</taxon>
        <taxon>Dikarya</taxon>
        <taxon>Ascomycota</taxon>
        <taxon>Pezizomycotina</taxon>
        <taxon>Eurotiomycetes</taxon>
        <taxon>Eurotiomycetidae</taxon>
        <taxon>Onygenales</taxon>
        <taxon>Arthrodermataceae</taxon>
        <taxon>Microsporum</taxon>
    </lineage>
</organism>
<accession>C5FPR2</accession>
<protein>
    <submittedName>
        <fullName evidence="7">Zinc transporter zupT</fullName>
    </submittedName>
</protein>
<evidence type="ECO:0000313" key="8">
    <source>
        <dbReference type="Proteomes" id="UP000002035"/>
    </source>
</evidence>